<keyword evidence="1" id="KW-0175">Coiled coil</keyword>
<keyword evidence="2" id="KW-1133">Transmembrane helix</keyword>
<protein>
    <submittedName>
        <fullName evidence="3">Uncharacterized protein</fullName>
    </submittedName>
</protein>
<evidence type="ECO:0000256" key="1">
    <source>
        <dbReference type="SAM" id="Coils"/>
    </source>
</evidence>
<gene>
    <name evidence="3" type="ORF">g.7056</name>
</gene>
<name>A0A1B6K7P7_9HEMI</name>
<organism evidence="3">
    <name type="scientific">Homalodisca liturata</name>
    <dbReference type="NCBI Taxonomy" id="320908"/>
    <lineage>
        <taxon>Eukaryota</taxon>
        <taxon>Metazoa</taxon>
        <taxon>Ecdysozoa</taxon>
        <taxon>Arthropoda</taxon>
        <taxon>Hexapoda</taxon>
        <taxon>Insecta</taxon>
        <taxon>Pterygota</taxon>
        <taxon>Neoptera</taxon>
        <taxon>Paraneoptera</taxon>
        <taxon>Hemiptera</taxon>
        <taxon>Auchenorrhyncha</taxon>
        <taxon>Membracoidea</taxon>
        <taxon>Cicadellidae</taxon>
        <taxon>Cicadellinae</taxon>
        <taxon>Proconiini</taxon>
        <taxon>Homalodisca</taxon>
    </lineage>
</organism>
<feature type="coiled-coil region" evidence="1">
    <location>
        <begin position="129"/>
        <end position="206"/>
    </location>
</feature>
<reference evidence="3" key="1">
    <citation type="submission" date="2015-11" db="EMBL/GenBank/DDBJ databases">
        <title>De novo transcriptome assembly of four potential Pierce s Disease insect vectors from Arizona vineyards.</title>
        <authorList>
            <person name="Tassone E.E."/>
        </authorList>
    </citation>
    <scope>NUCLEOTIDE SEQUENCE</scope>
</reference>
<evidence type="ECO:0000313" key="3">
    <source>
        <dbReference type="EMBL" id="JAT07466.1"/>
    </source>
</evidence>
<keyword evidence="2" id="KW-0812">Transmembrane</keyword>
<proteinExistence type="predicted"/>
<feature type="transmembrane region" description="Helical" evidence="2">
    <location>
        <begin position="6"/>
        <end position="33"/>
    </location>
</feature>
<dbReference type="AlphaFoldDB" id="A0A1B6K7P7"/>
<accession>A0A1B6K7P7</accession>
<sequence length="240" mass="28001">DCAICWVFSLCCGCNTVSLLSVMLEILTIVVGLSRALACNQRYANEIVQTHINLGPTPKCKPIGEKCKYDRNCCEGLECTLDSSDFNMDFVCLKRRFGYDYNEFQGRPSWKDYQELEPSEEADLNYLDVDQLKKANENLRMKIAELKMLRKSVRQQQMMDLRRKLQEAEVAALKEEQRHHIERFNLDVDRLKQKELEDQLLNLERKEVNHTLFKQQRVADLYMDMLAELADKGNVNKPNP</sequence>
<keyword evidence="2" id="KW-0472">Membrane</keyword>
<feature type="non-terminal residue" evidence="3">
    <location>
        <position position="1"/>
    </location>
</feature>
<dbReference type="EMBL" id="GECU01000241">
    <property type="protein sequence ID" value="JAT07466.1"/>
    <property type="molecule type" value="Transcribed_RNA"/>
</dbReference>
<evidence type="ECO:0000256" key="2">
    <source>
        <dbReference type="SAM" id="Phobius"/>
    </source>
</evidence>